<name>A0A1H3I0G8_9BURK</name>
<keyword evidence="2" id="KW-0732">Signal</keyword>
<feature type="chain" id="PRO_5010209079" evidence="2">
    <location>
        <begin position="25"/>
        <end position="324"/>
    </location>
</feature>
<accession>A0A1H3I0G8</accession>
<dbReference type="PIRSF" id="PIRSF017082">
    <property type="entry name" value="YflP"/>
    <property type="match status" value="1"/>
</dbReference>
<keyword evidence="3" id="KW-0675">Receptor</keyword>
<dbReference type="Proteomes" id="UP000183417">
    <property type="component" value="Unassembled WGS sequence"/>
</dbReference>
<dbReference type="PANTHER" id="PTHR42928">
    <property type="entry name" value="TRICARBOXYLATE-BINDING PROTEIN"/>
    <property type="match status" value="1"/>
</dbReference>
<organism evidence="3 4">
    <name type="scientific">Delftia lacustris</name>
    <dbReference type="NCBI Taxonomy" id="558537"/>
    <lineage>
        <taxon>Bacteria</taxon>
        <taxon>Pseudomonadati</taxon>
        <taxon>Pseudomonadota</taxon>
        <taxon>Betaproteobacteria</taxon>
        <taxon>Burkholderiales</taxon>
        <taxon>Comamonadaceae</taxon>
        <taxon>Delftia</taxon>
    </lineage>
</organism>
<dbReference type="CDD" id="cd13578">
    <property type="entry name" value="PBP2_Bug27"/>
    <property type="match status" value="1"/>
</dbReference>
<evidence type="ECO:0000313" key="4">
    <source>
        <dbReference type="Proteomes" id="UP000183417"/>
    </source>
</evidence>
<evidence type="ECO:0000256" key="1">
    <source>
        <dbReference type="ARBA" id="ARBA00006987"/>
    </source>
</evidence>
<proteinExistence type="inferred from homology"/>
<dbReference type="InterPro" id="IPR042100">
    <property type="entry name" value="Bug_dom1"/>
</dbReference>
<dbReference type="GeneID" id="94689337"/>
<gene>
    <name evidence="3" type="ORF">SAMN05421547_103101</name>
</gene>
<dbReference type="AlphaFoldDB" id="A0A1H3I0G8"/>
<evidence type="ECO:0000313" key="3">
    <source>
        <dbReference type="EMBL" id="SDY20578.1"/>
    </source>
</evidence>
<dbReference type="SUPFAM" id="SSF53850">
    <property type="entry name" value="Periplasmic binding protein-like II"/>
    <property type="match status" value="1"/>
</dbReference>
<dbReference type="Gene3D" id="3.40.190.150">
    <property type="entry name" value="Bordetella uptake gene, domain 1"/>
    <property type="match status" value="1"/>
</dbReference>
<protein>
    <submittedName>
        <fullName evidence="3">Tripartite-type tricarboxylate transporter, receptor component TctC</fullName>
    </submittedName>
</protein>
<sequence length="324" mass="33399">MNAITRRAALLAGAASLALPTARAQGGFPNRPIQLIHGFGAGGNADVVARLVAQKLQESLRQPVVVEIKSGAGGSIASNFVAKAVPDGYSLVMLTGAHTVSAALRKSLPYDAVKDFAFVSTVSSFPFVVAVRAEHPARTLADLLAMARKEPGRITFTSVGVGSTQHMAGELLGSTAKVQLLHVPYRGGGAPVQAVIAGDVDVLSDTLTVAMPHIKSGRLRALAVTSAQAWPTLPEVPPASAVLPGFEVRSWLGLAAPAGTPADVVQRLAAETHKALKEPDLLQALASAGSAATPCSPEEMRAMVGAEIARWRGVIQQVGIALQA</sequence>
<comment type="similarity">
    <text evidence="1">Belongs to the UPF0065 (bug) family.</text>
</comment>
<dbReference type="PANTHER" id="PTHR42928:SF5">
    <property type="entry name" value="BLR1237 PROTEIN"/>
    <property type="match status" value="1"/>
</dbReference>
<dbReference type="Gene3D" id="3.40.190.10">
    <property type="entry name" value="Periplasmic binding protein-like II"/>
    <property type="match status" value="1"/>
</dbReference>
<dbReference type="RefSeq" id="WP_074921159.1">
    <property type="nucleotide sequence ID" value="NZ_CP141274.1"/>
</dbReference>
<reference evidence="3 4" key="1">
    <citation type="submission" date="2016-10" db="EMBL/GenBank/DDBJ databases">
        <authorList>
            <person name="de Groot N.N."/>
        </authorList>
    </citation>
    <scope>NUCLEOTIDE SEQUENCE [LARGE SCALE GENOMIC DNA]</scope>
    <source>
        <strain evidence="3 4">LMG 24775</strain>
    </source>
</reference>
<feature type="signal peptide" evidence="2">
    <location>
        <begin position="1"/>
        <end position="24"/>
    </location>
</feature>
<evidence type="ECO:0000256" key="2">
    <source>
        <dbReference type="SAM" id="SignalP"/>
    </source>
</evidence>
<dbReference type="InterPro" id="IPR005064">
    <property type="entry name" value="BUG"/>
</dbReference>
<dbReference type="EMBL" id="FNPE01000003">
    <property type="protein sequence ID" value="SDY20578.1"/>
    <property type="molecule type" value="Genomic_DNA"/>
</dbReference>
<dbReference type="Pfam" id="PF03401">
    <property type="entry name" value="TctC"/>
    <property type="match status" value="1"/>
</dbReference>